<feature type="compositionally biased region" description="Polar residues" evidence="1">
    <location>
        <begin position="223"/>
        <end position="235"/>
    </location>
</feature>
<feature type="compositionally biased region" description="Basic and acidic residues" evidence="1">
    <location>
        <begin position="211"/>
        <end position="222"/>
    </location>
</feature>
<feature type="compositionally biased region" description="Basic and acidic residues" evidence="1">
    <location>
        <begin position="578"/>
        <end position="597"/>
    </location>
</feature>
<accession>A0ABM4TNX8</accession>
<dbReference type="Proteomes" id="UP001652628">
    <property type="component" value="Chromosome 3"/>
</dbReference>
<feature type="region of interest" description="Disordered" evidence="1">
    <location>
        <begin position="147"/>
        <end position="235"/>
    </location>
</feature>
<keyword evidence="2" id="KW-1185">Reference proteome</keyword>
<name>A0ABM4TNX8_DROSZ</name>
<sequence length="675" mass="77310">MDITRNSVLLPDELFLALNRFLGYQKDLNSVATTQNPCQNNLRRTYPISDDDSYDPCPTVSRFSMRRNTFEPALDPLYRSTFNGSRQNESIIPKVLPACCNKDDEYQCCNLPECPNNSPPLQCSNNQTLPQHLIPLDSLIPFQSLVNQSHHPRHSVSRSHSVPRQHDRNNTSHKFDYHNSNHVDPEKGTHHTKPHNVRTPCELNAPGGNRDFNHSDRYDRNQSSRNSTSYDWNDTSQIGMNYGEFQRRQMLLHQIQQQQYQQQQSRQHNQSNISWLESDEPIVFQPDLNSTRINQDDCHQQSVKNCPQPGPHHQTKTSCQMCNTSCKPQSTVPSVYECGQTPEMLRRQTLCESPQLQRRQMQYETELNNTSYLQPPESLRNAKCRPQPNQSLAQNQCLNDVSFNRTPRCQDSIDHDQNSRSKNNPSCCGQGSTACEKSTENNQSFGCCGNKSASRNQTYLDMSQAMMGRSCLNQTSLDKTHQNSSLRGRSLRVPIQTPEDRLAERIQNEFHETLVKDRFCPGIIQASLDGRENFNEYAREIAFAGSVPEKPVPVDPITMIEAIKLRIDYERKEIRKEKDNAGLQDRDFKNQTREGKSIRSRPITNEDIENHFDDKNNSEVNEGVAAFLKAETEYRNTNLGSDSAFDAHINGIDSNLFDDKIKISSYTASTTPVFR</sequence>
<feature type="region of interest" description="Disordered" evidence="1">
    <location>
        <begin position="578"/>
        <end position="616"/>
    </location>
</feature>
<evidence type="ECO:0000313" key="2">
    <source>
        <dbReference type="Proteomes" id="UP001652628"/>
    </source>
</evidence>
<evidence type="ECO:0000313" key="3">
    <source>
        <dbReference type="RefSeq" id="XP_070851674.1"/>
    </source>
</evidence>
<dbReference type="GeneID" id="108010496"/>
<gene>
    <name evidence="3" type="primary">LOC108010496</name>
</gene>
<reference evidence="3" key="1">
    <citation type="submission" date="2025-08" db="UniProtKB">
        <authorList>
            <consortium name="RefSeq"/>
        </authorList>
    </citation>
    <scope>IDENTIFICATION</scope>
</reference>
<evidence type="ECO:0000256" key="1">
    <source>
        <dbReference type="SAM" id="MobiDB-lite"/>
    </source>
</evidence>
<protein>
    <submittedName>
        <fullName evidence="3">Uncharacterized protein isoform X1</fullName>
    </submittedName>
</protein>
<feature type="compositionally biased region" description="Basic and acidic residues" evidence="1">
    <location>
        <begin position="164"/>
        <end position="189"/>
    </location>
</feature>
<feature type="compositionally biased region" description="Basic residues" evidence="1">
    <location>
        <begin position="150"/>
        <end position="163"/>
    </location>
</feature>
<proteinExistence type="predicted"/>
<dbReference type="RefSeq" id="XP_070851674.1">
    <property type="nucleotide sequence ID" value="XM_070995573.1"/>
</dbReference>
<organism evidence="2 3">
    <name type="scientific">Drosophila suzukii</name>
    <name type="common">Spotted-wing drosophila fruit fly</name>
    <dbReference type="NCBI Taxonomy" id="28584"/>
    <lineage>
        <taxon>Eukaryota</taxon>
        <taxon>Metazoa</taxon>
        <taxon>Ecdysozoa</taxon>
        <taxon>Arthropoda</taxon>
        <taxon>Hexapoda</taxon>
        <taxon>Insecta</taxon>
        <taxon>Pterygota</taxon>
        <taxon>Neoptera</taxon>
        <taxon>Endopterygota</taxon>
        <taxon>Diptera</taxon>
        <taxon>Brachycera</taxon>
        <taxon>Muscomorpha</taxon>
        <taxon>Ephydroidea</taxon>
        <taxon>Drosophilidae</taxon>
        <taxon>Drosophila</taxon>
        <taxon>Sophophora</taxon>
    </lineage>
</organism>